<comment type="caution">
    <text evidence="1">The sequence shown here is derived from an EMBL/GenBank/DDBJ whole genome shotgun (WGS) entry which is preliminary data.</text>
</comment>
<sequence>MPTPSEHTRLSLEGRLGEHARTAWPQLEQLHVRHRGAFAYVEAELADGEQVKLMRLRYTGAVGKRGFALYYAGSDRYEDSLLPTGSPTGTPADALDCACRLHLATPDI</sequence>
<dbReference type="EMBL" id="VZRB01000070">
    <property type="protein sequence ID" value="KAB1139197.1"/>
    <property type="molecule type" value="Genomic_DNA"/>
</dbReference>
<accession>A0A6H9UMW1</accession>
<name>A0A6H9UMW1_9ACTN</name>
<evidence type="ECO:0000313" key="1">
    <source>
        <dbReference type="EMBL" id="KAB1139197.1"/>
    </source>
</evidence>
<dbReference type="AlphaFoldDB" id="A0A6H9UMW1"/>
<dbReference type="Proteomes" id="UP000442707">
    <property type="component" value="Unassembled WGS sequence"/>
</dbReference>
<gene>
    <name evidence="1" type="ORF">F7R91_40855</name>
</gene>
<organism evidence="1 2">
    <name type="scientific">Streptomyces luteolifulvus</name>
    <dbReference type="NCBI Taxonomy" id="2615112"/>
    <lineage>
        <taxon>Bacteria</taxon>
        <taxon>Bacillati</taxon>
        <taxon>Actinomycetota</taxon>
        <taxon>Actinomycetes</taxon>
        <taxon>Kitasatosporales</taxon>
        <taxon>Streptomycetaceae</taxon>
        <taxon>Streptomyces</taxon>
    </lineage>
</organism>
<protein>
    <submittedName>
        <fullName evidence="1">Uncharacterized protein</fullName>
    </submittedName>
</protein>
<keyword evidence="2" id="KW-1185">Reference proteome</keyword>
<reference evidence="1 2" key="1">
    <citation type="submission" date="2019-09" db="EMBL/GenBank/DDBJ databases">
        <title>Screening of Novel Bioactive Compounds from Soil-Associated.</title>
        <authorList>
            <person name="Zhao S."/>
        </authorList>
    </citation>
    <scope>NUCLEOTIDE SEQUENCE [LARGE SCALE GENOMIC DNA]</scope>
    <source>
        <strain evidence="1 2">HIT-DPA4</strain>
    </source>
</reference>
<proteinExistence type="predicted"/>
<evidence type="ECO:0000313" key="2">
    <source>
        <dbReference type="Proteomes" id="UP000442707"/>
    </source>
</evidence>
<dbReference type="RefSeq" id="WP_150958825.1">
    <property type="nucleotide sequence ID" value="NZ_VZRB01000070.1"/>
</dbReference>